<evidence type="ECO:0000313" key="1">
    <source>
        <dbReference type="EMBL" id="KYQ51099.1"/>
    </source>
</evidence>
<evidence type="ECO:0000313" key="2">
    <source>
        <dbReference type="Proteomes" id="UP000075809"/>
    </source>
</evidence>
<name>A0A151WT75_9HYME</name>
<dbReference type="Proteomes" id="UP000075809">
    <property type="component" value="Unassembled WGS sequence"/>
</dbReference>
<dbReference type="AlphaFoldDB" id="A0A151WT75"/>
<dbReference type="InterPro" id="IPR036397">
    <property type="entry name" value="RNaseH_sf"/>
</dbReference>
<reference evidence="1 2" key="1">
    <citation type="submission" date="2015-09" db="EMBL/GenBank/DDBJ databases">
        <title>Trachymyrmex zeteki WGS genome.</title>
        <authorList>
            <person name="Nygaard S."/>
            <person name="Hu H."/>
            <person name="Boomsma J."/>
            <person name="Zhang G."/>
        </authorList>
    </citation>
    <scope>NUCLEOTIDE SEQUENCE [LARGE SCALE GENOMIC DNA]</scope>
    <source>
        <strain evidence="1">Tzet28-1</strain>
        <tissue evidence="1">Whole body</tissue>
    </source>
</reference>
<protein>
    <recommendedName>
        <fullName evidence="3">Mos1 transposase HTH domain-containing protein</fullName>
    </recommendedName>
</protein>
<proteinExistence type="predicted"/>
<sequence length="67" mass="7855">KHYLWGYLKNVVYEQSPTTRDDMMERIRTACAAIPKDVLLATVRHFLRRINLCIEANGGHFEHILND</sequence>
<dbReference type="GO" id="GO:0003676">
    <property type="term" value="F:nucleic acid binding"/>
    <property type="evidence" value="ECO:0007669"/>
    <property type="project" value="InterPro"/>
</dbReference>
<evidence type="ECO:0008006" key="3">
    <source>
        <dbReference type="Google" id="ProtNLM"/>
    </source>
</evidence>
<dbReference type="PANTHER" id="PTHR47326">
    <property type="entry name" value="TRANSPOSABLE ELEMENT TC3 TRANSPOSASE-LIKE PROTEIN"/>
    <property type="match status" value="1"/>
</dbReference>
<organism evidence="1 2">
    <name type="scientific">Mycetomoellerius zeteki</name>
    <dbReference type="NCBI Taxonomy" id="64791"/>
    <lineage>
        <taxon>Eukaryota</taxon>
        <taxon>Metazoa</taxon>
        <taxon>Ecdysozoa</taxon>
        <taxon>Arthropoda</taxon>
        <taxon>Hexapoda</taxon>
        <taxon>Insecta</taxon>
        <taxon>Pterygota</taxon>
        <taxon>Neoptera</taxon>
        <taxon>Endopterygota</taxon>
        <taxon>Hymenoptera</taxon>
        <taxon>Apocrita</taxon>
        <taxon>Aculeata</taxon>
        <taxon>Formicoidea</taxon>
        <taxon>Formicidae</taxon>
        <taxon>Myrmicinae</taxon>
        <taxon>Mycetomoellerius</taxon>
    </lineage>
</organism>
<dbReference type="PANTHER" id="PTHR47326:SF1">
    <property type="entry name" value="HTH PSQ-TYPE DOMAIN-CONTAINING PROTEIN"/>
    <property type="match status" value="1"/>
</dbReference>
<feature type="non-terminal residue" evidence="1">
    <location>
        <position position="1"/>
    </location>
</feature>
<keyword evidence="2" id="KW-1185">Reference proteome</keyword>
<dbReference type="EMBL" id="KQ982758">
    <property type="protein sequence ID" value="KYQ51099.1"/>
    <property type="molecule type" value="Genomic_DNA"/>
</dbReference>
<accession>A0A151WT75</accession>
<dbReference type="Gene3D" id="3.30.420.10">
    <property type="entry name" value="Ribonuclease H-like superfamily/Ribonuclease H"/>
    <property type="match status" value="1"/>
</dbReference>
<gene>
    <name evidence="1" type="ORF">ALC60_09805</name>
</gene>
<dbReference type="STRING" id="64791.A0A151WT75"/>